<dbReference type="EMBL" id="JAUZQC010000003">
    <property type="protein sequence ID" value="KAK5874149.1"/>
    <property type="molecule type" value="Genomic_DNA"/>
</dbReference>
<name>A0AAN7Y9J7_ELEMC</name>
<protein>
    <submittedName>
        <fullName evidence="2">Uncharacterized protein</fullName>
    </submittedName>
</protein>
<feature type="region of interest" description="Disordered" evidence="1">
    <location>
        <begin position="60"/>
        <end position="89"/>
    </location>
</feature>
<accession>A0AAN7Y9J7</accession>
<feature type="compositionally biased region" description="Polar residues" evidence="1">
    <location>
        <begin position="74"/>
        <end position="89"/>
    </location>
</feature>
<gene>
    <name evidence="2" type="ORF">PBY51_019122</name>
</gene>
<feature type="compositionally biased region" description="Basic and acidic residues" evidence="1">
    <location>
        <begin position="60"/>
        <end position="72"/>
    </location>
</feature>
<dbReference type="AlphaFoldDB" id="A0AAN7Y9J7"/>
<comment type="caution">
    <text evidence="2">The sequence shown here is derived from an EMBL/GenBank/DDBJ whole genome shotgun (WGS) entry which is preliminary data.</text>
</comment>
<evidence type="ECO:0000256" key="1">
    <source>
        <dbReference type="SAM" id="MobiDB-lite"/>
    </source>
</evidence>
<evidence type="ECO:0000313" key="3">
    <source>
        <dbReference type="Proteomes" id="UP001346869"/>
    </source>
</evidence>
<keyword evidence="3" id="KW-1185">Reference proteome</keyword>
<reference evidence="2 3" key="2">
    <citation type="journal article" date="2023" name="Mol. Biol. Evol.">
        <title>Genomics of Secondarily Temperate Adaptation in the Only Non-Antarctic Icefish.</title>
        <authorList>
            <person name="Rivera-Colon A.G."/>
            <person name="Rayamajhi N."/>
            <person name="Minhas B.F."/>
            <person name="Madrigal G."/>
            <person name="Bilyk K.T."/>
            <person name="Yoon V."/>
            <person name="Hune M."/>
            <person name="Gregory S."/>
            <person name="Cheng C.H.C."/>
            <person name="Catchen J.M."/>
        </authorList>
    </citation>
    <scope>NUCLEOTIDE SEQUENCE [LARGE SCALE GENOMIC DNA]</scope>
    <source>
        <strain evidence="2">JMC-PN-2008</strain>
    </source>
</reference>
<sequence>MNLGSAVIKAPPPKEDHNESDGHPSSARAKESGRRYRNNPAQSHWLDRERVVDRETVKKTEKEMEVVKEPPSRKLSSTDAAVNSCSTNGESDVEALLAKLRAL</sequence>
<proteinExistence type="predicted"/>
<organism evidence="2 3">
    <name type="scientific">Eleginops maclovinus</name>
    <name type="common">Patagonian blennie</name>
    <name type="synonym">Eleginus maclovinus</name>
    <dbReference type="NCBI Taxonomy" id="56733"/>
    <lineage>
        <taxon>Eukaryota</taxon>
        <taxon>Metazoa</taxon>
        <taxon>Chordata</taxon>
        <taxon>Craniata</taxon>
        <taxon>Vertebrata</taxon>
        <taxon>Euteleostomi</taxon>
        <taxon>Actinopterygii</taxon>
        <taxon>Neopterygii</taxon>
        <taxon>Teleostei</taxon>
        <taxon>Neoteleostei</taxon>
        <taxon>Acanthomorphata</taxon>
        <taxon>Eupercaria</taxon>
        <taxon>Perciformes</taxon>
        <taxon>Notothenioidei</taxon>
        <taxon>Eleginopidae</taxon>
        <taxon>Eleginops</taxon>
    </lineage>
</organism>
<feature type="region of interest" description="Disordered" evidence="1">
    <location>
        <begin position="1"/>
        <end position="46"/>
    </location>
</feature>
<feature type="compositionally biased region" description="Basic and acidic residues" evidence="1">
    <location>
        <begin position="12"/>
        <end position="34"/>
    </location>
</feature>
<reference evidence="2 3" key="1">
    <citation type="journal article" date="2023" name="Genes (Basel)">
        <title>Chromosome-Level Genome Assembly and Circadian Gene Repertoire of the Patagonia Blennie Eleginops maclovinus-The Closest Ancestral Proxy of Antarctic Cryonotothenioids.</title>
        <authorList>
            <person name="Cheng C.C."/>
            <person name="Rivera-Colon A.G."/>
            <person name="Minhas B.F."/>
            <person name="Wilson L."/>
            <person name="Rayamajhi N."/>
            <person name="Vargas-Chacoff L."/>
            <person name="Catchen J.M."/>
        </authorList>
    </citation>
    <scope>NUCLEOTIDE SEQUENCE [LARGE SCALE GENOMIC DNA]</scope>
    <source>
        <strain evidence="2">JMC-PN-2008</strain>
    </source>
</reference>
<evidence type="ECO:0000313" key="2">
    <source>
        <dbReference type="EMBL" id="KAK5874149.1"/>
    </source>
</evidence>
<dbReference type="Proteomes" id="UP001346869">
    <property type="component" value="Unassembled WGS sequence"/>
</dbReference>